<dbReference type="GeneID" id="20661551"/>
<proteinExistence type="predicted"/>
<dbReference type="EMBL" id="JH159163">
    <property type="protein sequence ID" value="EGZ07095.1"/>
    <property type="molecule type" value="Genomic_DNA"/>
</dbReference>
<dbReference type="PANTHER" id="PTHR28348">
    <property type="entry name" value="UPF0193 PROTEIN EVG1"/>
    <property type="match status" value="1"/>
</dbReference>
<dbReference type="OMA" id="KRHANDM"/>
<dbReference type="InterPro" id="IPR007914">
    <property type="entry name" value="UPF0193"/>
</dbReference>
<organism evidence="2 3">
    <name type="scientific">Phytophthora sojae (strain P6497)</name>
    <name type="common">Soybean stem and root rot agent</name>
    <name type="synonym">Phytophthora megasperma f. sp. glycines</name>
    <dbReference type="NCBI Taxonomy" id="1094619"/>
    <lineage>
        <taxon>Eukaryota</taxon>
        <taxon>Sar</taxon>
        <taxon>Stramenopiles</taxon>
        <taxon>Oomycota</taxon>
        <taxon>Peronosporomycetes</taxon>
        <taxon>Peronosporales</taxon>
        <taxon>Peronosporaceae</taxon>
        <taxon>Phytophthora</taxon>
    </lineage>
</organism>
<sequence>MEGGAADRTAEAWKAFGGDSEAGRLLKKLYCGTAKPKVSYPKLKTKPRETTAPFIPGGGVAGADARTHRLVANTSSRAIKAPAFSKSKGSGPEMHPIEYLSTHKKPLSEIEKEMNEIKRQMEACRLSCVTRAPNQEKEKLQQVFSYTAGTILPRELLPGADLLDRELSHAAALRSGKHPKDRMAQLEELYDAVMKEVESRKSFMAEMVALGRPDKAAPVEREILERMTELRKIHDLMKKEKANSNNNAGN</sequence>
<evidence type="ECO:0000313" key="2">
    <source>
        <dbReference type="EMBL" id="EGZ07095.1"/>
    </source>
</evidence>
<reference evidence="2 3" key="1">
    <citation type="journal article" date="2006" name="Science">
        <title>Phytophthora genome sequences uncover evolutionary origins and mechanisms of pathogenesis.</title>
        <authorList>
            <person name="Tyler B.M."/>
            <person name="Tripathy S."/>
            <person name="Zhang X."/>
            <person name="Dehal P."/>
            <person name="Jiang R.H."/>
            <person name="Aerts A."/>
            <person name="Arredondo F.D."/>
            <person name="Baxter L."/>
            <person name="Bensasson D."/>
            <person name="Beynon J.L."/>
            <person name="Chapman J."/>
            <person name="Damasceno C.M."/>
            <person name="Dorrance A.E."/>
            <person name="Dou D."/>
            <person name="Dickerman A.W."/>
            <person name="Dubchak I.L."/>
            <person name="Garbelotto M."/>
            <person name="Gijzen M."/>
            <person name="Gordon S.G."/>
            <person name="Govers F."/>
            <person name="Grunwald N.J."/>
            <person name="Huang W."/>
            <person name="Ivors K.L."/>
            <person name="Jones R.W."/>
            <person name="Kamoun S."/>
            <person name="Krampis K."/>
            <person name="Lamour K.H."/>
            <person name="Lee M.K."/>
            <person name="McDonald W.H."/>
            <person name="Medina M."/>
            <person name="Meijer H.J."/>
            <person name="Nordberg E.K."/>
            <person name="Maclean D.J."/>
            <person name="Ospina-Giraldo M.D."/>
            <person name="Morris P.F."/>
            <person name="Phuntumart V."/>
            <person name="Putnam N.H."/>
            <person name="Rash S."/>
            <person name="Rose J.K."/>
            <person name="Sakihama Y."/>
            <person name="Salamov A.A."/>
            <person name="Savidor A."/>
            <person name="Scheuring C.F."/>
            <person name="Smith B.M."/>
            <person name="Sobral B.W."/>
            <person name="Terry A."/>
            <person name="Torto-Alalibo T.A."/>
            <person name="Win J."/>
            <person name="Xu Z."/>
            <person name="Zhang H."/>
            <person name="Grigoriev I.V."/>
            <person name="Rokhsar D.S."/>
            <person name="Boore J.L."/>
        </authorList>
    </citation>
    <scope>NUCLEOTIDE SEQUENCE [LARGE SCALE GENOMIC DNA]</scope>
    <source>
        <strain evidence="2 3">P6497</strain>
    </source>
</reference>
<dbReference type="AlphaFoldDB" id="G5ACM1"/>
<dbReference type="SMR" id="G5ACM1"/>
<name>G5ACM1_PHYSP</name>
<dbReference type="KEGG" id="psoj:PHYSODRAFT_531014"/>
<evidence type="ECO:0000313" key="3">
    <source>
        <dbReference type="Proteomes" id="UP000002640"/>
    </source>
</evidence>
<dbReference type="Proteomes" id="UP000002640">
    <property type="component" value="Unassembled WGS sequence"/>
</dbReference>
<keyword evidence="3" id="KW-1185">Reference proteome</keyword>
<dbReference type="Pfam" id="PF05250">
    <property type="entry name" value="UPF0193"/>
    <property type="match status" value="1"/>
</dbReference>
<dbReference type="PANTHER" id="PTHR28348:SF1">
    <property type="entry name" value="UPF0193 PROTEIN EVG1"/>
    <property type="match status" value="1"/>
</dbReference>
<dbReference type="InParanoid" id="G5ACM1"/>
<feature type="region of interest" description="Disordered" evidence="1">
    <location>
        <begin position="40"/>
        <end position="60"/>
    </location>
</feature>
<protein>
    <submittedName>
        <fullName evidence="2">Uncharacterized protein</fullName>
    </submittedName>
</protein>
<accession>G5ACM1</accession>
<dbReference type="STRING" id="1094619.G5ACM1"/>
<evidence type="ECO:0000256" key="1">
    <source>
        <dbReference type="SAM" id="MobiDB-lite"/>
    </source>
</evidence>
<dbReference type="RefSeq" id="XP_009537859.1">
    <property type="nucleotide sequence ID" value="XM_009539564.1"/>
</dbReference>
<gene>
    <name evidence="2" type="ORF">PHYSODRAFT_531014</name>
</gene>